<feature type="domain" description="Mce/MlaD" evidence="2">
    <location>
        <begin position="56"/>
        <end position="123"/>
    </location>
</feature>
<reference evidence="3 4" key="1">
    <citation type="submission" date="2018-02" db="EMBL/GenBank/DDBJ databases">
        <title>8 Nocardia nova and 1 Nocardia cyriacigeorgica strain used for evolution to TMP-SMX.</title>
        <authorList>
            <person name="Mehta H."/>
            <person name="Weng J."/>
            <person name="Shamoo Y."/>
        </authorList>
    </citation>
    <scope>NUCLEOTIDE SEQUENCE [LARGE SCALE GENOMIC DNA]</scope>
    <source>
        <strain evidence="3 4">BAA2227</strain>
    </source>
</reference>
<evidence type="ECO:0000313" key="4">
    <source>
        <dbReference type="Proteomes" id="UP000238356"/>
    </source>
</evidence>
<keyword evidence="1" id="KW-0812">Transmembrane</keyword>
<dbReference type="RefSeq" id="WP_104362741.1">
    <property type="nucleotide sequence ID" value="NZ_PSZD01000003.1"/>
</dbReference>
<evidence type="ECO:0000313" key="3">
    <source>
        <dbReference type="EMBL" id="PPJ31245.1"/>
    </source>
</evidence>
<evidence type="ECO:0000259" key="2">
    <source>
        <dbReference type="Pfam" id="PF02470"/>
    </source>
</evidence>
<gene>
    <name evidence="3" type="ORF">C5F51_06545</name>
</gene>
<sequence length="352" mass="37139">MPPYALPGTEVGPRRARILGIGAVALAAVLVVGWRLLPDSRPADEMRVDLVTAQVGEGVGAGTDVRLDGVRVGSVASVAMAGTGRQRIELTLRRSQLFGLTDALTVDYAPGNLFGITALQLNPNSGGTRLRDGSTVDLSDRDADRVRDATLAALLESTGRLTDDVLTPKLTEVLRTTSHDISAFTPLLQAIGTTARSFTETQQLPPSMVLGQFGSALHGVPALLAGAAELLHADLTNQQLATKENVDRFSEMFNRVQNEMLPVATETLYTAQRNFGGLLPIAVTMLDQVAGSVSDPRRSESELRELLDRLGAGFHDSPSGPVLNARVDLTTVPGLATPLAALLAHQTGTGGR</sequence>
<keyword evidence="1" id="KW-0472">Membrane</keyword>
<dbReference type="InterPro" id="IPR052336">
    <property type="entry name" value="MlaD_Phospholipid_Transporter"/>
</dbReference>
<dbReference type="PANTHER" id="PTHR33371">
    <property type="entry name" value="INTERMEMBRANE PHOSPHOLIPID TRANSPORT SYSTEM BINDING PROTEIN MLAD-RELATED"/>
    <property type="match status" value="1"/>
</dbReference>
<proteinExistence type="predicted"/>
<keyword evidence="1" id="KW-1133">Transmembrane helix</keyword>
<protein>
    <submittedName>
        <fullName evidence="3">Mammalian cell entry protein</fullName>
    </submittedName>
</protein>
<dbReference type="PANTHER" id="PTHR33371:SF4">
    <property type="entry name" value="INTERMEMBRANE PHOSPHOLIPID TRANSPORT SYSTEM BINDING PROTEIN MLAD"/>
    <property type="match status" value="1"/>
</dbReference>
<organism evidence="3 4">
    <name type="scientific">Nocardia nova</name>
    <dbReference type="NCBI Taxonomy" id="37330"/>
    <lineage>
        <taxon>Bacteria</taxon>
        <taxon>Bacillati</taxon>
        <taxon>Actinomycetota</taxon>
        <taxon>Actinomycetes</taxon>
        <taxon>Mycobacteriales</taxon>
        <taxon>Nocardiaceae</taxon>
        <taxon>Nocardia</taxon>
    </lineage>
</organism>
<name>A0A2S6ABV4_9NOCA</name>
<evidence type="ECO:0000256" key="1">
    <source>
        <dbReference type="SAM" id="Phobius"/>
    </source>
</evidence>
<dbReference type="Proteomes" id="UP000238356">
    <property type="component" value="Unassembled WGS sequence"/>
</dbReference>
<dbReference type="EMBL" id="PSZD01000003">
    <property type="protein sequence ID" value="PPJ31245.1"/>
    <property type="molecule type" value="Genomic_DNA"/>
</dbReference>
<feature type="transmembrane region" description="Helical" evidence="1">
    <location>
        <begin position="16"/>
        <end position="37"/>
    </location>
</feature>
<dbReference type="Pfam" id="PF02470">
    <property type="entry name" value="MlaD"/>
    <property type="match status" value="1"/>
</dbReference>
<accession>A0A2S6ABV4</accession>
<dbReference type="InterPro" id="IPR003399">
    <property type="entry name" value="Mce/MlaD"/>
</dbReference>
<dbReference type="AlphaFoldDB" id="A0A2S6ABV4"/>
<keyword evidence="4" id="KW-1185">Reference proteome</keyword>
<comment type="caution">
    <text evidence="3">The sequence shown here is derived from an EMBL/GenBank/DDBJ whole genome shotgun (WGS) entry which is preliminary data.</text>
</comment>